<dbReference type="InterPro" id="IPR045024">
    <property type="entry name" value="NDH-2"/>
</dbReference>
<dbReference type="EC" id="1.6.5.9" evidence="2"/>
<protein>
    <recommendedName>
        <fullName evidence="2">NADH:ubiquinone reductase (non-electrogenic)</fullName>
        <ecNumber evidence="2">1.6.5.9</ecNumber>
    </recommendedName>
</protein>
<sequence length="425" mass="47514">MSSRVVIIGAGFGGLSCARALAHRPVDVLLMDKNNYHLFTPLLYQVASSLLDPSDIAYPVRAVFRRAKNVHFQMATVTEIDLQARLIKTADGALIPYEYVVLATGSVTNYFGMQSVAHIAHELKDIPEALELRNHILRCFEAAARESDPIARQRWLTFVIVGAGPNGVEYAGALSELIRLVLVRDFSELDMKSVRIVLVEALGQVLPAFAPKLGQYAQWQLERRGIEVRLNTRVLDVSGDTVRLSSGETLETKTLIWTAGVKASDLVTVPPLPRTRAGRIEVDQFLRAKGYENVFVIGDLAAFVQDGRELPMLARPAMQEGTHVAENILRLGRGQSLIPFRYRDPGIMATIGRNSAVAQLKRVSLTGFIGWLAWLLLHLILLIGFRNRFAVLLNWAWEYIFYDRPVRLIARARERGLSYGRELKC</sequence>
<evidence type="ECO:0000256" key="6">
    <source>
        <dbReference type="ARBA" id="ARBA00023002"/>
    </source>
</evidence>
<accession>H5S8Z0</accession>
<dbReference type="PRINTS" id="PR00411">
    <property type="entry name" value="PNDRDTASEI"/>
</dbReference>
<dbReference type="EMBL" id="AP011629">
    <property type="protein sequence ID" value="BAL52483.1"/>
    <property type="molecule type" value="Genomic_DNA"/>
</dbReference>
<dbReference type="PROSITE" id="PS51257">
    <property type="entry name" value="PROKAR_LIPOPROTEIN"/>
    <property type="match status" value="1"/>
</dbReference>
<dbReference type="Pfam" id="PF22366">
    <property type="entry name" value="NDH2_C"/>
    <property type="match status" value="1"/>
</dbReference>
<reference evidence="13" key="1">
    <citation type="journal article" date="2005" name="Environ. Microbiol.">
        <title>Genetic and functional properties of uncultivated thermophilic crenarchaeotes from a subsurface gold mine as revealed by analysis of genome fragments.</title>
        <authorList>
            <person name="Nunoura T."/>
            <person name="Hirayama H."/>
            <person name="Takami H."/>
            <person name="Oida H."/>
            <person name="Nishi S."/>
            <person name="Shimamura S."/>
            <person name="Suzuki Y."/>
            <person name="Inagaki F."/>
            <person name="Takai K."/>
            <person name="Nealson K.H."/>
            <person name="Horikoshi K."/>
        </authorList>
    </citation>
    <scope>NUCLEOTIDE SEQUENCE</scope>
</reference>
<evidence type="ECO:0000256" key="4">
    <source>
        <dbReference type="ARBA" id="ARBA00022827"/>
    </source>
</evidence>
<dbReference type="InterPro" id="IPR036188">
    <property type="entry name" value="FAD/NAD-bd_sf"/>
</dbReference>
<evidence type="ECO:0000256" key="5">
    <source>
        <dbReference type="ARBA" id="ARBA00022946"/>
    </source>
</evidence>
<dbReference type="PANTHER" id="PTHR43706:SF47">
    <property type="entry name" value="EXTERNAL NADH-UBIQUINONE OXIDOREDUCTASE 1, MITOCHONDRIAL-RELATED"/>
    <property type="match status" value="1"/>
</dbReference>
<feature type="transmembrane region" description="Helical" evidence="9">
    <location>
        <begin position="363"/>
        <end position="385"/>
    </location>
</feature>
<evidence type="ECO:0000256" key="9">
    <source>
        <dbReference type="SAM" id="Phobius"/>
    </source>
</evidence>
<keyword evidence="9" id="KW-0812">Transmembrane</keyword>
<dbReference type="GO" id="GO:0050136">
    <property type="term" value="F:NADH dehydrogenase (quinone) (non-electrogenic) activity"/>
    <property type="evidence" value="ECO:0007669"/>
    <property type="project" value="UniProtKB-EC"/>
</dbReference>
<keyword evidence="5" id="KW-0809">Transit peptide</keyword>
<dbReference type="Gene3D" id="3.50.50.100">
    <property type="match status" value="1"/>
</dbReference>
<evidence type="ECO:0000256" key="7">
    <source>
        <dbReference type="ARBA" id="ARBA00023027"/>
    </source>
</evidence>
<keyword evidence="7" id="KW-0520">NAD</keyword>
<evidence type="ECO:0000259" key="10">
    <source>
        <dbReference type="Pfam" id="PF07992"/>
    </source>
</evidence>
<evidence type="ECO:0000256" key="8">
    <source>
        <dbReference type="ARBA" id="ARBA00047599"/>
    </source>
</evidence>
<comment type="catalytic activity">
    <reaction evidence="8">
        <text>a quinone + NADH + H(+) = a quinol + NAD(+)</text>
        <dbReference type="Rhea" id="RHEA:46160"/>
        <dbReference type="ChEBI" id="CHEBI:15378"/>
        <dbReference type="ChEBI" id="CHEBI:24646"/>
        <dbReference type="ChEBI" id="CHEBI:57540"/>
        <dbReference type="ChEBI" id="CHEBI:57945"/>
        <dbReference type="ChEBI" id="CHEBI:132124"/>
        <dbReference type="EC" id="1.6.5.9"/>
    </reaction>
</comment>
<evidence type="ECO:0000313" key="12">
    <source>
        <dbReference type="EMBL" id="BAL52483.1"/>
    </source>
</evidence>
<keyword evidence="6" id="KW-0560">Oxidoreductase</keyword>
<feature type="domain" description="FAD/NAD(P)-binding" evidence="10">
    <location>
        <begin position="4"/>
        <end position="321"/>
    </location>
</feature>
<dbReference type="InterPro" id="IPR023753">
    <property type="entry name" value="FAD/NAD-binding_dom"/>
</dbReference>
<dbReference type="Pfam" id="PF07992">
    <property type="entry name" value="Pyr_redox_2"/>
    <property type="match status" value="1"/>
</dbReference>
<evidence type="ECO:0000256" key="1">
    <source>
        <dbReference type="ARBA" id="ARBA00005272"/>
    </source>
</evidence>
<keyword evidence="3" id="KW-0285">Flavoprotein</keyword>
<evidence type="ECO:0000256" key="3">
    <source>
        <dbReference type="ARBA" id="ARBA00022630"/>
    </source>
</evidence>
<evidence type="ECO:0000259" key="11">
    <source>
        <dbReference type="Pfam" id="PF22366"/>
    </source>
</evidence>
<organism evidence="13">
    <name type="scientific">uncultured Acetothermia bacterium</name>
    <dbReference type="NCBI Taxonomy" id="236499"/>
    <lineage>
        <taxon>Bacteria</taxon>
        <taxon>Candidatus Bipolaricaulota</taxon>
        <taxon>environmental samples</taxon>
    </lineage>
</organism>
<keyword evidence="9" id="KW-1133">Transmembrane helix</keyword>
<gene>
    <name evidence="12" type="ORF">HGMM_F01E02C26</name>
    <name evidence="13" type="ORF">HGMM_F01H03C28</name>
</gene>
<name>H5S8Z0_9BACT</name>
<proteinExistence type="inferred from homology"/>
<dbReference type="PANTHER" id="PTHR43706">
    <property type="entry name" value="NADH DEHYDROGENASE"/>
    <property type="match status" value="1"/>
</dbReference>
<comment type="similarity">
    <text evidence="1">Belongs to the NADH dehydrogenase family.</text>
</comment>
<dbReference type="InterPro" id="IPR054585">
    <property type="entry name" value="NDH2-like_C"/>
</dbReference>
<keyword evidence="9" id="KW-0472">Membrane</keyword>
<evidence type="ECO:0000313" key="13">
    <source>
        <dbReference type="EMBL" id="BAL52626.1"/>
    </source>
</evidence>
<dbReference type="EMBL" id="AP011634">
    <property type="protein sequence ID" value="BAL52626.1"/>
    <property type="molecule type" value="Genomic_DNA"/>
</dbReference>
<dbReference type="PRINTS" id="PR00368">
    <property type="entry name" value="FADPNR"/>
</dbReference>
<feature type="domain" description="External alternative NADH-ubiquinone oxidoreductase-like C-terminal" evidence="11">
    <location>
        <begin position="346"/>
        <end position="401"/>
    </location>
</feature>
<dbReference type="SUPFAM" id="SSF51905">
    <property type="entry name" value="FAD/NAD(P)-binding domain"/>
    <property type="match status" value="1"/>
</dbReference>
<evidence type="ECO:0000256" key="2">
    <source>
        <dbReference type="ARBA" id="ARBA00012637"/>
    </source>
</evidence>
<keyword evidence="4" id="KW-0274">FAD</keyword>
<reference evidence="13" key="2">
    <citation type="journal article" date="2012" name="PLoS ONE">
        <title>A Deeply Branching Thermophilic Bacterium with an Ancient Acetyl-CoA Pathway Dominates a Subsurface Ecosystem.</title>
        <authorList>
            <person name="Takami H."/>
            <person name="Noguchi H."/>
            <person name="Takaki Y."/>
            <person name="Uchiyama I."/>
            <person name="Toyoda A."/>
            <person name="Nishi S."/>
            <person name="Chee G.-J."/>
            <person name="Arai W."/>
            <person name="Nunoura T."/>
            <person name="Itoh T."/>
            <person name="Hattori M."/>
            <person name="Takai K."/>
        </authorList>
    </citation>
    <scope>NUCLEOTIDE SEQUENCE</scope>
</reference>
<dbReference type="AlphaFoldDB" id="H5S8Z0"/>